<organism evidence="7 8">
    <name type="scientific">Paramicrobacterium chengjingii</name>
    <dbReference type="NCBI Taxonomy" id="2769067"/>
    <lineage>
        <taxon>Bacteria</taxon>
        <taxon>Bacillati</taxon>
        <taxon>Actinomycetota</taxon>
        <taxon>Actinomycetes</taxon>
        <taxon>Micrococcales</taxon>
        <taxon>Microbacteriaceae</taxon>
        <taxon>Paramicrobacterium</taxon>
    </lineage>
</organism>
<dbReference type="RefSeq" id="WP_166993265.1">
    <property type="nucleotide sequence ID" value="NZ_CP061169.1"/>
</dbReference>
<dbReference type="PANTHER" id="PTHR44154:SF1">
    <property type="entry name" value="QUINONE OXIDOREDUCTASE"/>
    <property type="match status" value="1"/>
</dbReference>
<dbReference type="InterPro" id="IPR002364">
    <property type="entry name" value="Quin_OxRdtase/zeta-crystal_CS"/>
</dbReference>
<dbReference type="InterPro" id="IPR020843">
    <property type="entry name" value="ER"/>
</dbReference>
<evidence type="ECO:0000256" key="3">
    <source>
        <dbReference type="ARBA" id="ARBA00022490"/>
    </source>
</evidence>
<evidence type="ECO:0000256" key="5">
    <source>
        <dbReference type="ARBA" id="ARBA00022884"/>
    </source>
</evidence>
<keyword evidence="8" id="KW-1185">Reference proteome</keyword>
<dbReference type="InterPro" id="IPR011032">
    <property type="entry name" value="GroES-like_sf"/>
</dbReference>
<dbReference type="SUPFAM" id="SSF50129">
    <property type="entry name" value="GroES-like"/>
    <property type="match status" value="1"/>
</dbReference>
<comment type="subcellular location">
    <subcellularLocation>
        <location evidence="1">Cytoplasm</location>
    </subcellularLocation>
</comment>
<dbReference type="PROSITE" id="PS01162">
    <property type="entry name" value="QOR_ZETA_CRYSTAL"/>
    <property type="match status" value="1"/>
</dbReference>
<dbReference type="EMBL" id="CP061169">
    <property type="protein sequence ID" value="QPZ37921.1"/>
    <property type="molecule type" value="Genomic_DNA"/>
</dbReference>
<dbReference type="Gene3D" id="3.90.180.10">
    <property type="entry name" value="Medium-chain alcohol dehydrogenases, catalytic domain"/>
    <property type="match status" value="1"/>
</dbReference>
<accession>A0ABX6YHL3</accession>
<keyword evidence="4" id="KW-0521">NADP</keyword>
<gene>
    <name evidence="7" type="ORF">HCR76_14070</name>
</gene>
<keyword evidence="5" id="KW-0694">RNA-binding</keyword>
<evidence type="ECO:0000256" key="1">
    <source>
        <dbReference type="ARBA" id="ARBA00004496"/>
    </source>
</evidence>
<comment type="subunit">
    <text evidence="2">Homotetramer.</text>
</comment>
<evidence type="ECO:0000313" key="7">
    <source>
        <dbReference type="EMBL" id="QPZ37921.1"/>
    </source>
</evidence>
<dbReference type="SMART" id="SM00829">
    <property type="entry name" value="PKS_ER"/>
    <property type="match status" value="1"/>
</dbReference>
<name>A0ABX6YHL3_9MICO</name>
<reference evidence="7 8" key="1">
    <citation type="submission" date="2020-12" db="EMBL/GenBank/DDBJ databases">
        <title>Microbacterium sp. HY060.</title>
        <authorList>
            <person name="Zhou J."/>
        </authorList>
    </citation>
    <scope>NUCLEOTIDE SEQUENCE [LARGE SCALE GENOMIC DNA]</scope>
    <source>
        <strain evidence="7 8">HY60</strain>
    </source>
</reference>
<evidence type="ECO:0000256" key="4">
    <source>
        <dbReference type="ARBA" id="ARBA00022857"/>
    </source>
</evidence>
<dbReference type="Pfam" id="PF13602">
    <property type="entry name" value="ADH_zinc_N_2"/>
    <property type="match status" value="1"/>
</dbReference>
<dbReference type="CDD" id="cd05289">
    <property type="entry name" value="MDR_like_2"/>
    <property type="match status" value="1"/>
</dbReference>
<dbReference type="SUPFAM" id="SSF51735">
    <property type="entry name" value="NAD(P)-binding Rossmann-fold domains"/>
    <property type="match status" value="1"/>
</dbReference>
<feature type="domain" description="Enoyl reductase (ER)" evidence="6">
    <location>
        <begin position="11"/>
        <end position="303"/>
    </location>
</feature>
<dbReference type="InterPro" id="IPR036291">
    <property type="entry name" value="NAD(P)-bd_dom_sf"/>
</dbReference>
<sequence>MARRVHITGFGGIENFEVVDQAVPEPGEREFLVRVQAAGLNPVDAKIVADPANAERHGVTLPAGSGNDFAGRIESMGRRAFGFAVGDLVFGGARMRAQADYVTVTADALTLVPGGLSVTQAACLDIAGRTAMAMVREMDVTRDDTVLVSAAAGGVGYLTAQLCRLRGATVIGTASERNHALLRARGIVPVTHGDGLTDRVRAAAPQGVDVVLDHAGRETLEAAIELGVAATRVNTIADRPFAAEHGFSDYARAESTHDELRAIAELVAEGTVDLPVEATYPLEQVRAAYEHLLTGHVRGKIALTLDE</sequence>
<evidence type="ECO:0000313" key="8">
    <source>
        <dbReference type="Proteomes" id="UP000662814"/>
    </source>
</evidence>
<evidence type="ECO:0000259" key="6">
    <source>
        <dbReference type="SMART" id="SM00829"/>
    </source>
</evidence>
<dbReference type="Gene3D" id="3.40.50.720">
    <property type="entry name" value="NAD(P)-binding Rossmann-like Domain"/>
    <property type="match status" value="1"/>
</dbReference>
<dbReference type="Pfam" id="PF08240">
    <property type="entry name" value="ADH_N"/>
    <property type="match status" value="1"/>
</dbReference>
<dbReference type="Proteomes" id="UP000662814">
    <property type="component" value="Chromosome"/>
</dbReference>
<evidence type="ECO:0000256" key="2">
    <source>
        <dbReference type="ARBA" id="ARBA00011881"/>
    </source>
</evidence>
<protein>
    <submittedName>
        <fullName evidence="7">NADP-dependent oxidoreductase</fullName>
    </submittedName>
</protein>
<keyword evidence="3" id="KW-0963">Cytoplasm</keyword>
<proteinExistence type="predicted"/>
<dbReference type="InterPro" id="IPR013154">
    <property type="entry name" value="ADH-like_N"/>
</dbReference>
<dbReference type="PANTHER" id="PTHR44154">
    <property type="entry name" value="QUINONE OXIDOREDUCTASE"/>
    <property type="match status" value="1"/>
</dbReference>
<dbReference type="InterPro" id="IPR051603">
    <property type="entry name" value="Zinc-ADH_QOR/CCCR"/>
</dbReference>